<comment type="caution">
    <text evidence="2">The sequence shown here is derived from an EMBL/GenBank/DDBJ whole genome shotgun (WGS) entry which is preliminary data.</text>
</comment>
<feature type="region of interest" description="Disordered" evidence="1">
    <location>
        <begin position="25"/>
        <end position="65"/>
    </location>
</feature>
<evidence type="ECO:0000256" key="1">
    <source>
        <dbReference type="SAM" id="MobiDB-lite"/>
    </source>
</evidence>
<gene>
    <name evidence="2" type="ORF">S01H1_78508</name>
</gene>
<sequence>MLRPYNTVNFKFMGFFDFLFGKKKKTDQTEEQAAPAEETPTPDVSAPEETPTPTEETPTEERPQQ</sequence>
<name>X0XSM3_9ZZZZ</name>
<evidence type="ECO:0000313" key="2">
    <source>
        <dbReference type="EMBL" id="GAG46250.1"/>
    </source>
</evidence>
<proteinExistence type="predicted"/>
<organism evidence="2">
    <name type="scientific">marine sediment metagenome</name>
    <dbReference type="NCBI Taxonomy" id="412755"/>
    <lineage>
        <taxon>unclassified sequences</taxon>
        <taxon>metagenomes</taxon>
        <taxon>ecological metagenomes</taxon>
    </lineage>
</organism>
<dbReference type="EMBL" id="BARS01052843">
    <property type="protein sequence ID" value="GAG46250.1"/>
    <property type="molecule type" value="Genomic_DNA"/>
</dbReference>
<protein>
    <submittedName>
        <fullName evidence="2">Uncharacterized protein</fullName>
    </submittedName>
</protein>
<feature type="compositionally biased region" description="Low complexity" evidence="1">
    <location>
        <begin position="31"/>
        <end position="56"/>
    </location>
</feature>
<reference evidence="2" key="1">
    <citation type="journal article" date="2014" name="Front. Microbiol.">
        <title>High frequency of phylogenetically diverse reductive dehalogenase-homologous genes in deep subseafloor sedimentary metagenomes.</title>
        <authorList>
            <person name="Kawai M."/>
            <person name="Futagami T."/>
            <person name="Toyoda A."/>
            <person name="Takaki Y."/>
            <person name="Nishi S."/>
            <person name="Hori S."/>
            <person name="Arai W."/>
            <person name="Tsubouchi T."/>
            <person name="Morono Y."/>
            <person name="Uchiyama I."/>
            <person name="Ito T."/>
            <person name="Fujiyama A."/>
            <person name="Inagaki F."/>
            <person name="Takami H."/>
        </authorList>
    </citation>
    <scope>NUCLEOTIDE SEQUENCE</scope>
    <source>
        <strain evidence="2">Expedition CK06-06</strain>
    </source>
</reference>
<accession>X0XSM3</accession>
<dbReference type="AlphaFoldDB" id="X0XSM3"/>